<dbReference type="InterPro" id="IPR002469">
    <property type="entry name" value="Peptidase_S9B_N"/>
</dbReference>
<comment type="caution">
    <text evidence="5">The sequence shown here is derived from an EMBL/GenBank/DDBJ whole genome shotgun (WGS) entry which is preliminary data.</text>
</comment>
<reference evidence="5 6" key="1">
    <citation type="journal article" date="2015" name="Genome Biol. Evol.">
        <title>The genome of winter moth (Operophtera brumata) provides a genomic perspective on sexual dimorphism and phenology.</title>
        <authorList>
            <person name="Derks M.F."/>
            <person name="Smit S."/>
            <person name="Salis L."/>
            <person name="Schijlen E."/>
            <person name="Bossers A."/>
            <person name="Mateman C."/>
            <person name="Pijl A.S."/>
            <person name="de Ridder D."/>
            <person name="Groenen M.A."/>
            <person name="Visser M.E."/>
            <person name="Megens H.J."/>
        </authorList>
    </citation>
    <scope>NUCLEOTIDE SEQUENCE [LARGE SCALE GENOMIC DNA]</scope>
    <source>
        <strain evidence="5">WM2013NL</strain>
        <tissue evidence="5">Head and thorax</tissue>
    </source>
</reference>
<feature type="domain" description="Dipeptidylpeptidase IV N-terminal" evidence="4">
    <location>
        <begin position="60"/>
        <end position="200"/>
    </location>
</feature>
<keyword evidence="3" id="KW-0325">Glycoprotein</keyword>
<evidence type="ECO:0000256" key="3">
    <source>
        <dbReference type="ARBA" id="ARBA00023180"/>
    </source>
</evidence>
<keyword evidence="1" id="KW-0378">Hydrolase</keyword>
<organism evidence="5 6">
    <name type="scientific">Operophtera brumata</name>
    <name type="common">Winter moth</name>
    <name type="synonym">Phalaena brumata</name>
    <dbReference type="NCBI Taxonomy" id="104452"/>
    <lineage>
        <taxon>Eukaryota</taxon>
        <taxon>Metazoa</taxon>
        <taxon>Ecdysozoa</taxon>
        <taxon>Arthropoda</taxon>
        <taxon>Hexapoda</taxon>
        <taxon>Insecta</taxon>
        <taxon>Pterygota</taxon>
        <taxon>Neoptera</taxon>
        <taxon>Endopterygota</taxon>
        <taxon>Lepidoptera</taxon>
        <taxon>Glossata</taxon>
        <taxon>Ditrysia</taxon>
        <taxon>Geometroidea</taxon>
        <taxon>Geometridae</taxon>
        <taxon>Larentiinae</taxon>
        <taxon>Operophtera</taxon>
    </lineage>
</organism>
<dbReference type="Pfam" id="PF00930">
    <property type="entry name" value="DPPIV_N"/>
    <property type="match status" value="1"/>
</dbReference>
<dbReference type="GO" id="GO:0005886">
    <property type="term" value="C:plasma membrane"/>
    <property type="evidence" value="ECO:0007669"/>
    <property type="project" value="TreeGrafter"/>
</dbReference>
<name>A0A0L7KN41_OPEBR</name>
<keyword evidence="1" id="KW-0031">Aminopeptidase</keyword>
<dbReference type="InterPro" id="IPR050278">
    <property type="entry name" value="Serine_Prot_S9B/DPPIV"/>
</dbReference>
<gene>
    <name evidence="5" type="ORF">OBRU01_23997</name>
</gene>
<dbReference type="GO" id="GO:0004177">
    <property type="term" value="F:aminopeptidase activity"/>
    <property type="evidence" value="ECO:0007669"/>
    <property type="project" value="UniProtKB-KW"/>
</dbReference>
<dbReference type="PANTHER" id="PTHR11731">
    <property type="entry name" value="PROTEASE FAMILY S9B,C DIPEPTIDYL-PEPTIDASE IV-RELATED"/>
    <property type="match status" value="1"/>
</dbReference>
<dbReference type="GO" id="GO:0008239">
    <property type="term" value="F:dipeptidyl-peptidase activity"/>
    <property type="evidence" value="ECO:0007669"/>
    <property type="project" value="TreeGrafter"/>
</dbReference>
<evidence type="ECO:0000313" key="5">
    <source>
        <dbReference type="EMBL" id="KOB64389.1"/>
    </source>
</evidence>
<dbReference type="SUPFAM" id="SSF82171">
    <property type="entry name" value="DPP6 N-terminal domain-like"/>
    <property type="match status" value="1"/>
</dbReference>
<dbReference type="EMBL" id="JTDY01008800">
    <property type="protein sequence ID" value="KOB64389.1"/>
    <property type="molecule type" value="Genomic_DNA"/>
</dbReference>
<evidence type="ECO:0000259" key="4">
    <source>
        <dbReference type="Pfam" id="PF00930"/>
    </source>
</evidence>
<dbReference type="Proteomes" id="UP000037510">
    <property type="component" value="Unassembled WGS sequence"/>
</dbReference>
<keyword evidence="2" id="KW-0720">Serine protease</keyword>
<dbReference type="AlphaFoldDB" id="A0A0L7KN41"/>
<sequence>ESYPLTPLPDEVGGGVITEGPLLLLATWTPKGHGLITVKDYDIYYRPAPRSSTGYRVTETGTNNPVVALTVADIADPKHIRTRKLTPPKAVLEEGDYYFTSAQWVSLTEVCVVWLTRTQNLSVVSVCKSPMWFCQEVYRITSGTESWVESAPAPLWSAGGGALVTLAPIRDGPAGLFRHIVRTEHNAHGPRALPLTHGSFD</sequence>
<evidence type="ECO:0000313" key="6">
    <source>
        <dbReference type="Proteomes" id="UP000037510"/>
    </source>
</evidence>
<dbReference type="GO" id="GO:0008236">
    <property type="term" value="F:serine-type peptidase activity"/>
    <property type="evidence" value="ECO:0007669"/>
    <property type="project" value="UniProtKB-KW"/>
</dbReference>
<feature type="non-terminal residue" evidence="5">
    <location>
        <position position="201"/>
    </location>
</feature>
<protein>
    <submittedName>
        <fullName evidence="5">Putative Inactive dipeptidyl peptidase</fullName>
    </submittedName>
</protein>
<feature type="non-terminal residue" evidence="5">
    <location>
        <position position="1"/>
    </location>
</feature>
<accession>A0A0L7KN41</accession>
<keyword evidence="1" id="KW-0645">Protease</keyword>
<dbReference type="GO" id="GO:0006508">
    <property type="term" value="P:proteolysis"/>
    <property type="evidence" value="ECO:0007669"/>
    <property type="project" value="InterPro"/>
</dbReference>
<evidence type="ECO:0000256" key="1">
    <source>
        <dbReference type="ARBA" id="ARBA00022438"/>
    </source>
</evidence>
<dbReference type="STRING" id="104452.A0A0L7KN41"/>
<dbReference type="Gene3D" id="2.140.10.30">
    <property type="entry name" value="Dipeptidylpeptidase IV, N-terminal domain"/>
    <property type="match status" value="2"/>
</dbReference>
<proteinExistence type="predicted"/>
<keyword evidence="6" id="KW-1185">Reference proteome</keyword>
<evidence type="ECO:0000256" key="2">
    <source>
        <dbReference type="ARBA" id="ARBA00022825"/>
    </source>
</evidence>
<dbReference type="PANTHER" id="PTHR11731:SF200">
    <property type="entry name" value="DIPEPTIDYL PEPTIDASE 10, ISOFORM B"/>
    <property type="match status" value="1"/>
</dbReference>